<organism evidence="1 2">
    <name type="scientific">Bacteroides ovatus</name>
    <dbReference type="NCBI Taxonomy" id="28116"/>
    <lineage>
        <taxon>Bacteria</taxon>
        <taxon>Pseudomonadati</taxon>
        <taxon>Bacteroidota</taxon>
        <taxon>Bacteroidia</taxon>
        <taxon>Bacteroidales</taxon>
        <taxon>Bacteroidaceae</taxon>
        <taxon>Bacteroides</taxon>
    </lineage>
</organism>
<dbReference type="Proteomes" id="UP000183670">
    <property type="component" value="Unassembled WGS sequence"/>
</dbReference>
<accession>A0A1G6G9P9</accession>
<feature type="non-terminal residue" evidence="1">
    <location>
        <position position="41"/>
    </location>
</feature>
<protein>
    <submittedName>
        <fullName evidence="1">Uncharacterized protein</fullName>
    </submittedName>
</protein>
<name>A0A1G6G9P9_BACOV</name>
<reference evidence="1 2" key="1">
    <citation type="submission" date="2016-10" db="EMBL/GenBank/DDBJ databases">
        <authorList>
            <person name="de Groot N.N."/>
        </authorList>
    </citation>
    <scope>NUCLEOTIDE SEQUENCE [LARGE SCALE GENOMIC DNA]</scope>
    <source>
        <strain evidence="1 2">NLAE-zl-C500</strain>
    </source>
</reference>
<evidence type="ECO:0000313" key="1">
    <source>
        <dbReference type="EMBL" id="SDB78701.1"/>
    </source>
</evidence>
<evidence type="ECO:0000313" key="2">
    <source>
        <dbReference type="Proteomes" id="UP000183670"/>
    </source>
</evidence>
<proteinExistence type="predicted"/>
<dbReference type="AlphaFoldDB" id="A0A1G6G9P9"/>
<sequence>MNNTTFQKENWGTCKNLCFRLLFFAIKNLCSTFVLQSYSNV</sequence>
<dbReference type="EMBL" id="FMYE01000047">
    <property type="protein sequence ID" value="SDB78701.1"/>
    <property type="molecule type" value="Genomic_DNA"/>
</dbReference>
<gene>
    <name evidence="1" type="ORF">SAMN05192581_104735</name>
</gene>